<keyword evidence="2 5" id="KW-0812">Transmembrane</keyword>
<name>K2JU14_9GAMM</name>
<evidence type="ECO:0000313" key="8">
    <source>
        <dbReference type="Proteomes" id="UP000014115"/>
    </source>
</evidence>
<evidence type="ECO:0000256" key="4">
    <source>
        <dbReference type="ARBA" id="ARBA00023136"/>
    </source>
</evidence>
<protein>
    <recommendedName>
        <fullName evidence="6">Lipopolysaccharide assembly protein A domain-containing protein</fullName>
    </recommendedName>
</protein>
<dbReference type="Proteomes" id="UP000014115">
    <property type="component" value="Unassembled WGS sequence"/>
</dbReference>
<evidence type="ECO:0000256" key="2">
    <source>
        <dbReference type="ARBA" id="ARBA00022692"/>
    </source>
</evidence>
<dbReference type="EMBL" id="AMRG01000002">
    <property type="protein sequence ID" value="EKE86936.1"/>
    <property type="molecule type" value="Genomic_DNA"/>
</dbReference>
<evidence type="ECO:0000256" key="5">
    <source>
        <dbReference type="SAM" id="Phobius"/>
    </source>
</evidence>
<keyword evidence="1" id="KW-1003">Cell membrane</keyword>
<dbReference type="AlphaFoldDB" id="K2JU14"/>
<feature type="domain" description="Lipopolysaccharide assembly protein A" evidence="6">
    <location>
        <begin position="24"/>
        <end position="84"/>
    </location>
</feature>
<feature type="transmembrane region" description="Helical" evidence="5">
    <location>
        <begin position="38"/>
        <end position="63"/>
    </location>
</feature>
<proteinExistence type="predicted"/>
<reference evidence="7 8" key="1">
    <citation type="journal article" date="2012" name="J. Bacteriol.">
        <title>Genome Sequence of Idiomarina xiamenensis Type Strain 10-D-4.</title>
        <authorList>
            <person name="Lai Q."/>
            <person name="Wang L."/>
            <person name="Wang W."/>
            <person name="Shao Z."/>
        </authorList>
    </citation>
    <scope>NUCLEOTIDE SEQUENCE [LARGE SCALE GENOMIC DNA]</scope>
    <source>
        <strain evidence="7 8">10-D-4</strain>
    </source>
</reference>
<keyword evidence="8" id="KW-1185">Reference proteome</keyword>
<comment type="caution">
    <text evidence="7">The sequence shown here is derived from an EMBL/GenBank/DDBJ whole genome shotgun (WGS) entry which is preliminary data.</text>
</comment>
<dbReference type="OrthoDB" id="6240736at2"/>
<evidence type="ECO:0000256" key="1">
    <source>
        <dbReference type="ARBA" id="ARBA00022475"/>
    </source>
</evidence>
<accession>K2JU14</accession>
<gene>
    <name evidence="7" type="ORF">A10D4_01802</name>
</gene>
<dbReference type="PATRIC" id="fig|740709.3.peg.363"/>
<evidence type="ECO:0000256" key="3">
    <source>
        <dbReference type="ARBA" id="ARBA00022989"/>
    </source>
</evidence>
<organism evidence="7 8">
    <name type="scientific">Idiomarina xiamenensis 10-D-4</name>
    <dbReference type="NCBI Taxonomy" id="740709"/>
    <lineage>
        <taxon>Bacteria</taxon>
        <taxon>Pseudomonadati</taxon>
        <taxon>Pseudomonadota</taxon>
        <taxon>Gammaproteobacteria</taxon>
        <taxon>Alteromonadales</taxon>
        <taxon>Idiomarinaceae</taxon>
        <taxon>Idiomarina</taxon>
    </lineage>
</organism>
<dbReference type="RefSeq" id="WP_008487351.1">
    <property type="nucleotide sequence ID" value="NZ_AMRG01000002.1"/>
</dbReference>
<dbReference type="Pfam" id="PF06305">
    <property type="entry name" value="LapA_dom"/>
    <property type="match status" value="1"/>
</dbReference>
<dbReference type="STRING" id="740709.A10D4_01802"/>
<evidence type="ECO:0000313" key="7">
    <source>
        <dbReference type="EMBL" id="EKE86936.1"/>
    </source>
</evidence>
<dbReference type="GO" id="GO:0005886">
    <property type="term" value="C:plasma membrane"/>
    <property type="evidence" value="ECO:0007669"/>
    <property type="project" value="InterPro"/>
</dbReference>
<keyword evidence="3 5" id="KW-1133">Transmembrane helix</keyword>
<evidence type="ECO:0000259" key="6">
    <source>
        <dbReference type="Pfam" id="PF06305"/>
    </source>
</evidence>
<dbReference type="InterPro" id="IPR010445">
    <property type="entry name" value="LapA_dom"/>
</dbReference>
<dbReference type="eggNOG" id="COG3771">
    <property type="taxonomic scope" value="Bacteria"/>
</dbReference>
<sequence>MLRVIFTYLPLAVVFVLALAFGAQNDAQVEVNFFIVKQQLSVTVLLGLFVAFGFIFGVLAMLTQQLRLRMANRQLRKRIATLERPKPSSSQA</sequence>
<keyword evidence="4 5" id="KW-0472">Membrane</keyword>